<evidence type="ECO:0000256" key="3">
    <source>
        <dbReference type="ARBA" id="ARBA00023015"/>
    </source>
</evidence>
<evidence type="ECO:0000313" key="10">
    <source>
        <dbReference type="Proteomes" id="UP001331561"/>
    </source>
</evidence>
<comment type="caution">
    <text evidence="6">Lacks conserved residue(s) required for the propagation of feature annotation.</text>
</comment>
<dbReference type="Pfam" id="PF00072">
    <property type="entry name" value="Response_reg"/>
    <property type="match status" value="1"/>
</dbReference>
<protein>
    <submittedName>
        <fullName evidence="9">Tetratricopeptide repeat protein</fullName>
    </submittedName>
</protein>
<keyword evidence="4" id="KW-0238">DNA-binding</keyword>
<keyword evidence="5" id="KW-0804">Transcription</keyword>
<evidence type="ECO:0000256" key="2">
    <source>
        <dbReference type="ARBA" id="ARBA00023012"/>
    </source>
</evidence>
<dbReference type="EMBL" id="JAYXHS010000003">
    <property type="protein sequence ID" value="MEC5387356.1"/>
    <property type="molecule type" value="Genomic_DNA"/>
</dbReference>
<keyword evidence="1" id="KW-0597">Phosphoprotein</keyword>
<dbReference type="SUPFAM" id="SSF48452">
    <property type="entry name" value="TPR-like"/>
    <property type="match status" value="1"/>
</dbReference>
<evidence type="ECO:0000256" key="5">
    <source>
        <dbReference type="ARBA" id="ARBA00023163"/>
    </source>
</evidence>
<dbReference type="Pfam" id="PF14559">
    <property type="entry name" value="TPR_19"/>
    <property type="match status" value="1"/>
</dbReference>
<comment type="caution">
    <text evidence="9">The sequence shown here is derived from an EMBL/GenBank/DDBJ whole genome shotgun (WGS) entry which is preliminary data.</text>
</comment>
<feature type="repeat" description="TPR" evidence="7">
    <location>
        <begin position="232"/>
        <end position="265"/>
    </location>
</feature>
<dbReference type="RefSeq" id="WP_327600327.1">
    <property type="nucleotide sequence ID" value="NZ_JAYXHS010000003.1"/>
</dbReference>
<dbReference type="PANTHER" id="PTHR48111">
    <property type="entry name" value="REGULATOR OF RPOS"/>
    <property type="match status" value="1"/>
</dbReference>
<keyword evidence="2" id="KW-0902">Two-component regulatory system</keyword>
<dbReference type="PROSITE" id="PS50110">
    <property type="entry name" value="RESPONSE_REGULATORY"/>
    <property type="match status" value="1"/>
</dbReference>
<keyword evidence="7" id="KW-0802">TPR repeat</keyword>
<sequence length="542" mass="60361">MPQELSEISVMIVESNAAMRTQLRNMLALGGITTVNLAVTAGVAIRKLREINFDIILCEYHLGEGQDGQHLLEDLRHHHLIPLWTIFIMITGESSYERVVSAVELAPNDYVLKPFSSEKLLDRLSRALTKRDAFMPTYKLVEAGNLLDAIEFCRRGEQEHPAFLIDFLRLRAELHLSAGQTDDAQQIYAQVLDSKAVPWAKLGLAKTLFLQKRLEEAQTGFSALIEENANYMDAYDWLARTREAMGELEGAQQTLQDAIKVSPHTTRRLRRLGEVSNELGDHETAIKTMSEVVRKGKYSDFRDPEDHVSLVKAQLGAGDATAASATLRDMERSMEGLAKTPLCKALSTAMVATQQGDLGTAAAALDDAIKHNDPRLGATLALKKDLARICIENKRDDQAAEVIMDVMRNAADDEAVERIKNMLVELGRPELGEQLANRVKDEVKDLMAQGAQLAQRGDFDGSVRQMMQAVAKMPGNINVLFNASLSLLKHIENLGWNPRFAADARSYIERVRKQDPGNERLKAITAYFHGLLKKHGVKPNEF</sequence>
<dbReference type="InterPro" id="IPR019734">
    <property type="entry name" value="TPR_rpt"/>
</dbReference>
<keyword evidence="10" id="KW-1185">Reference proteome</keyword>
<dbReference type="Proteomes" id="UP001331561">
    <property type="component" value="Unassembled WGS sequence"/>
</dbReference>
<dbReference type="Gene3D" id="1.25.40.10">
    <property type="entry name" value="Tetratricopeptide repeat domain"/>
    <property type="match status" value="2"/>
</dbReference>
<dbReference type="InterPro" id="IPR039420">
    <property type="entry name" value="WalR-like"/>
</dbReference>
<dbReference type="InterPro" id="IPR001789">
    <property type="entry name" value="Sig_transdc_resp-reg_receiver"/>
</dbReference>
<evidence type="ECO:0000259" key="8">
    <source>
        <dbReference type="PROSITE" id="PS50110"/>
    </source>
</evidence>
<dbReference type="InterPro" id="IPR011990">
    <property type="entry name" value="TPR-like_helical_dom_sf"/>
</dbReference>
<dbReference type="InterPro" id="IPR011006">
    <property type="entry name" value="CheY-like_superfamily"/>
</dbReference>
<evidence type="ECO:0000313" key="9">
    <source>
        <dbReference type="EMBL" id="MEC5387356.1"/>
    </source>
</evidence>
<dbReference type="Gene3D" id="3.40.50.2300">
    <property type="match status" value="1"/>
</dbReference>
<evidence type="ECO:0000256" key="4">
    <source>
        <dbReference type="ARBA" id="ARBA00023125"/>
    </source>
</evidence>
<reference evidence="9 10" key="1">
    <citation type="submission" date="2024-01" db="EMBL/GenBank/DDBJ databases">
        <title>Uliginosibacterium soil sp. nov.</title>
        <authorList>
            <person name="Lv Y."/>
        </authorList>
    </citation>
    <scope>NUCLEOTIDE SEQUENCE [LARGE SCALE GENOMIC DNA]</scope>
    <source>
        <strain evidence="9 10">H3</strain>
    </source>
</reference>
<evidence type="ECO:0000256" key="7">
    <source>
        <dbReference type="PROSITE-ProRule" id="PRU00339"/>
    </source>
</evidence>
<dbReference type="PANTHER" id="PTHR48111:SF4">
    <property type="entry name" value="DNA-BINDING DUAL TRANSCRIPTIONAL REGULATOR OMPR"/>
    <property type="match status" value="1"/>
</dbReference>
<name>A0ABU6K7F3_9RHOO</name>
<evidence type="ECO:0000256" key="6">
    <source>
        <dbReference type="PROSITE-ProRule" id="PRU00169"/>
    </source>
</evidence>
<accession>A0ABU6K7F3</accession>
<keyword evidence="3" id="KW-0805">Transcription regulation</keyword>
<dbReference type="CDD" id="cd17589">
    <property type="entry name" value="REC_TPR"/>
    <property type="match status" value="1"/>
</dbReference>
<proteinExistence type="predicted"/>
<evidence type="ECO:0000256" key="1">
    <source>
        <dbReference type="ARBA" id="ARBA00022553"/>
    </source>
</evidence>
<gene>
    <name evidence="9" type="ORF">VVD49_16620</name>
</gene>
<dbReference type="Pfam" id="PF13432">
    <property type="entry name" value="TPR_16"/>
    <property type="match status" value="1"/>
</dbReference>
<organism evidence="9 10">
    <name type="scientific">Uliginosibacterium silvisoli</name>
    <dbReference type="NCBI Taxonomy" id="3114758"/>
    <lineage>
        <taxon>Bacteria</taxon>
        <taxon>Pseudomonadati</taxon>
        <taxon>Pseudomonadota</taxon>
        <taxon>Betaproteobacteria</taxon>
        <taxon>Rhodocyclales</taxon>
        <taxon>Zoogloeaceae</taxon>
        <taxon>Uliginosibacterium</taxon>
    </lineage>
</organism>
<dbReference type="PROSITE" id="PS50005">
    <property type="entry name" value="TPR"/>
    <property type="match status" value="1"/>
</dbReference>
<feature type="domain" description="Response regulatory" evidence="8">
    <location>
        <begin position="9"/>
        <end position="128"/>
    </location>
</feature>
<dbReference type="SUPFAM" id="SSF52172">
    <property type="entry name" value="CheY-like"/>
    <property type="match status" value="1"/>
</dbReference>
<dbReference type="SMART" id="SM00448">
    <property type="entry name" value="REC"/>
    <property type="match status" value="1"/>
</dbReference>